<dbReference type="PANTHER" id="PTHR21266">
    <property type="entry name" value="IRON-SULFUR DOMAIN CONTAINING PROTEIN"/>
    <property type="match status" value="1"/>
</dbReference>
<keyword evidence="7" id="KW-0479">Metal-binding</keyword>
<keyword evidence="6" id="KW-0001">2Fe-2S</keyword>
<keyword evidence="5 14" id="KW-0812">Transmembrane</keyword>
<proteinExistence type="predicted"/>
<evidence type="ECO:0000256" key="8">
    <source>
        <dbReference type="ARBA" id="ARBA00022946"/>
    </source>
</evidence>
<evidence type="ECO:0000256" key="6">
    <source>
        <dbReference type="ARBA" id="ARBA00022714"/>
    </source>
</evidence>
<dbReference type="GO" id="GO:0009507">
    <property type="term" value="C:chloroplast"/>
    <property type="evidence" value="ECO:0007669"/>
    <property type="project" value="UniProtKB-SubCell"/>
</dbReference>
<keyword evidence="12" id="KW-0411">Iron-sulfur</keyword>
<accession>A0A835Y111</accession>
<evidence type="ECO:0000313" key="16">
    <source>
        <dbReference type="EMBL" id="KAG2490580.1"/>
    </source>
</evidence>
<sequence>MALWRDSKGAWRAVEDRCPHRLAPLSEGRLESDGTLQCAYHGWQFDGRGACTHIPQLRGDDKAQQVACASRRSCVRAFPVQEVHGLLWVLPDSSEQAWERASEFPSMALPGLTRPPAESGLDVMGGGFFCRDLPIRFDTLCENLFDPAHVHFAHHSIIGVRQIENGTAVRLQGDVVASGFECSCNLYGGNSTITFQAPGMSKFQPEGVRTSEVFYGVPTKPGWSRIYAVTLVDTRMPAPKRKFSLNSVLMRWLGSMTWFVHAFRKHPVLDSDTYLLHVQERLLLETGNDWKGGFYMPAPADGSVVAMRRWFDEFGGAQQGAVPTCEPGTPMPAQMTKRQTIDRYSQHTAHCRHCSKALRNTERGMAAAAVAGVVAAVWLVARALVGAPLLAPATALGAAAVVACGLLVRALAGLREQFRFVDFVHAFNN</sequence>
<evidence type="ECO:0000256" key="3">
    <source>
        <dbReference type="ARBA" id="ARBA00022528"/>
    </source>
</evidence>
<feature type="transmembrane region" description="Helical" evidence="14">
    <location>
        <begin position="365"/>
        <end position="385"/>
    </location>
</feature>
<dbReference type="EMBL" id="JAEHOE010000060">
    <property type="protein sequence ID" value="KAG2490580.1"/>
    <property type="molecule type" value="Genomic_DNA"/>
</dbReference>
<organism evidence="16 17">
    <name type="scientific">Edaphochlamys debaryana</name>
    <dbReference type="NCBI Taxonomy" id="47281"/>
    <lineage>
        <taxon>Eukaryota</taxon>
        <taxon>Viridiplantae</taxon>
        <taxon>Chlorophyta</taxon>
        <taxon>core chlorophytes</taxon>
        <taxon>Chlorophyceae</taxon>
        <taxon>CS clade</taxon>
        <taxon>Chlamydomonadales</taxon>
        <taxon>Chlamydomonadales incertae sedis</taxon>
        <taxon>Edaphochlamys</taxon>
    </lineage>
</organism>
<gene>
    <name evidence="16" type="ORF">HYH03_010974</name>
</gene>
<dbReference type="PROSITE" id="PS51296">
    <property type="entry name" value="RIESKE"/>
    <property type="match status" value="1"/>
</dbReference>
<evidence type="ECO:0000256" key="9">
    <source>
        <dbReference type="ARBA" id="ARBA00022989"/>
    </source>
</evidence>
<dbReference type="InterPro" id="IPR050584">
    <property type="entry name" value="Cholesterol_7-desaturase"/>
</dbReference>
<dbReference type="GO" id="GO:0046872">
    <property type="term" value="F:metal ion binding"/>
    <property type="evidence" value="ECO:0007669"/>
    <property type="project" value="UniProtKB-KW"/>
</dbReference>
<dbReference type="GO" id="GO:0051537">
    <property type="term" value="F:2 iron, 2 sulfur cluster binding"/>
    <property type="evidence" value="ECO:0007669"/>
    <property type="project" value="UniProtKB-KW"/>
</dbReference>
<evidence type="ECO:0000313" key="17">
    <source>
        <dbReference type="Proteomes" id="UP000612055"/>
    </source>
</evidence>
<keyword evidence="9 14" id="KW-1133">Transmembrane helix</keyword>
<dbReference type="Pfam" id="PF00355">
    <property type="entry name" value="Rieske"/>
    <property type="match status" value="1"/>
</dbReference>
<evidence type="ECO:0000256" key="1">
    <source>
        <dbReference type="ARBA" id="ARBA00004229"/>
    </source>
</evidence>
<feature type="transmembrane region" description="Helical" evidence="14">
    <location>
        <begin position="391"/>
        <end position="412"/>
    </location>
</feature>
<evidence type="ECO:0000256" key="12">
    <source>
        <dbReference type="ARBA" id="ARBA00023014"/>
    </source>
</evidence>
<name>A0A835Y111_9CHLO</name>
<evidence type="ECO:0000256" key="2">
    <source>
        <dbReference type="ARBA" id="ARBA00004370"/>
    </source>
</evidence>
<dbReference type="Gene3D" id="3.90.380.10">
    <property type="entry name" value="Naphthalene 1,2-dioxygenase Alpha Subunit, Chain A, domain 1"/>
    <property type="match status" value="1"/>
</dbReference>
<dbReference type="SUPFAM" id="SSF55961">
    <property type="entry name" value="Bet v1-like"/>
    <property type="match status" value="1"/>
</dbReference>
<evidence type="ECO:0000256" key="7">
    <source>
        <dbReference type="ARBA" id="ARBA00022723"/>
    </source>
</evidence>
<dbReference type="Pfam" id="PF08417">
    <property type="entry name" value="PaO"/>
    <property type="match status" value="1"/>
</dbReference>
<comment type="subcellular location">
    <subcellularLocation>
        <location evidence="2">Membrane</location>
    </subcellularLocation>
    <subcellularLocation>
        <location evidence="1">Plastid</location>
        <location evidence="1">Chloroplast</location>
    </subcellularLocation>
</comment>
<dbReference type="Gene3D" id="2.102.10.10">
    <property type="entry name" value="Rieske [2Fe-2S] iron-sulphur domain"/>
    <property type="match status" value="1"/>
</dbReference>
<keyword evidence="4" id="KW-0934">Plastid</keyword>
<dbReference type="SUPFAM" id="SSF50022">
    <property type="entry name" value="ISP domain"/>
    <property type="match status" value="1"/>
</dbReference>
<protein>
    <recommendedName>
        <fullName evidence="15">Rieske domain-containing protein</fullName>
    </recommendedName>
</protein>
<keyword evidence="17" id="KW-1185">Reference proteome</keyword>
<reference evidence="16" key="1">
    <citation type="journal article" date="2020" name="bioRxiv">
        <title>Comparative genomics of Chlamydomonas.</title>
        <authorList>
            <person name="Craig R.J."/>
            <person name="Hasan A.R."/>
            <person name="Ness R.W."/>
            <person name="Keightley P.D."/>
        </authorList>
    </citation>
    <scope>NUCLEOTIDE SEQUENCE</scope>
    <source>
        <strain evidence="16">CCAP 11/70</strain>
    </source>
</reference>
<dbReference type="OrthoDB" id="426882at2759"/>
<dbReference type="Proteomes" id="UP000612055">
    <property type="component" value="Unassembled WGS sequence"/>
</dbReference>
<evidence type="ECO:0000256" key="5">
    <source>
        <dbReference type="ARBA" id="ARBA00022692"/>
    </source>
</evidence>
<dbReference type="AlphaFoldDB" id="A0A835Y111"/>
<dbReference type="InterPro" id="IPR036922">
    <property type="entry name" value="Rieske_2Fe-2S_sf"/>
</dbReference>
<evidence type="ECO:0000256" key="13">
    <source>
        <dbReference type="ARBA" id="ARBA00023136"/>
    </source>
</evidence>
<evidence type="ECO:0000256" key="14">
    <source>
        <dbReference type="SAM" id="Phobius"/>
    </source>
</evidence>
<keyword evidence="3" id="KW-0150">Chloroplast</keyword>
<evidence type="ECO:0000256" key="4">
    <source>
        <dbReference type="ARBA" id="ARBA00022640"/>
    </source>
</evidence>
<keyword evidence="10" id="KW-0560">Oxidoreductase</keyword>
<dbReference type="PANTHER" id="PTHR21266:SF32">
    <property type="entry name" value="CHOLESTEROL 7-DESATURASE NVD"/>
    <property type="match status" value="1"/>
</dbReference>
<keyword evidence="11" id="KW-0408">Iron</keyword>
<evidence type="ECO:0000256" key="10">
    <source>
        <dbReference type="ARBA" id="ARBA00023002"/>
    </source>
</evidence>
<feature type="domain" description="Rieske" evidence="15">
    <location>
        <begin position="1"/>
        <end position="89"/>
    </location>
</feature>
<keyword evidence="8" id="KW-0809">Transit peptide</keyword>
<evidence type="ECO:0000259" key="15">
    <source>
        <dbReference type="PROSITE" id="PS51296"/>
    </source>
</evidence>
<dbReference type="GO" id="GO:0010277">
    <property type="term" value="F:chlorophyllide a oxygenase activity"/>
    <property type="evidence" value="ECO:0007669"/>
    <property type="project" value="InterPro"/>
</dbReference>
<keyword evidence="13 14" id="KW-0472">Membrane</keyword>
<dbReference type="InterPro" id="IPR013626">
    <property type="entry name" value="PaO"/>
</dbReference>
<evidence type="ECO:0000256" key="11">
    <source>
        <dbReference type="ARBA" id="ARBA00023004"/>
    </source>
</evidence>
<dbReference type="GO" id="GO:0016020">
    <property type="term" value="C:membrane"/>
    <property type="evidence" value="ECO:0007669"/>
    <property type="project" value="UniProtKB-SubCell"/>
</dbReference>
<dbReference type="InterPro" id="IPR017941">
    <property type="entry name" value="Rieske_2Fe-2S"/>
</dbReference>
<comment type="caution">
    <text evidence="16">The sequence shown here is derived from an EMBL/GenBank/DDBJ whole genome shotgun (WGS) entry which is preliminary data.</text>
</comment>